<dbReference type="GO" id="GO:0003677">
    <property type="term" value="F:DNA binding"/>
    <property type="evidence" value="ECO:0007669"/>
    <property type="project" value="UniProtKB-KW"/>
</dbReference>
<dbReference type="EMBL" id="JAOQNS010000002">
    <property type="protein sequence ID" value="MCW2306320.1"/>
    <property type="molecule type" value="Genomic_DNA"/>
</dbReference>
<dbReference type="Pfam" id="PF04198">
    <property type="entry name" value="Sugar-bind"/>
    <property type="match status" value="1"/>
</dbReference>
<evidence type="ECO:0000313" key="6">
    <source>
        <dbReference type="EMBL" id="MCW2306320.1"/>
    </source>
</evidence>
<dbReference type="InterPro" id="IPR009057">
    <property type="entry name" value="Homeodomain-like_sf"/>
</dbReference>
<evidence type="ECO:0000259" key="5">
    <source>
        <dbReference type="Pfam" id="PF04198"/>
    </source>
</evidence>
<keyword evidence="3 6" id="KW-0238">DNA-binding</keyword>
<keyword evidence="7" id="KW-1185">Reference proteome</keyword>
<evidence type="ECO:0000313" key="7">
    <source>
        <dbReference type="Proteomes" id="UP001209755"/>
    </source>
</evidence>
<dbReference type="InterPro" id="IPR051054">
    <property type="entry name" value="SorC_transcr_regulators"/>
</dbReference>
<accession>A0ABT3H7G7</accession>
<proteinExistence type="inferred from homology"/>
<dbReference type="RefSeq" id="WP_264599994.1">
    <property type="nucleotide sequence ID" value="NZ_JAOQNS010000002.1"/>
</dbReference>
<evidence type="ECO:0000256" key="3">
    <source>
        <dbReference type="ARBA" id="ARBA00023125"/>
    </source>
</evidence>
<dbReference type="InterPro" id="IPR037171">
    <property type="entry name" value="NagB/RpiA_transferase-like"/>
</dbReference>
<dbReference type="Proteomes" id="UP001209755">
    <property type="component" value="Unassembled WGS sequence"/>
</dbReference>
<dbReference type="SUPFAM" id="SSF46689">
    <property type="entry name" value="Homeodomain-like"/>
    <property type="match status" value="1"/>
</dbReference>
<evidence type="ECO:0000256" key="1">
    <source>
        <dbReference type="ARBA" id="ARBA00010466"/>
    </source>
</evidence>
<feature type="domain" description="Sugar-binding" evidence="5">
    <location>
        <begin position="63"/>
        <end position="315"/>
    </location>
</feature>
<keyword evidence="4" id="KW-0804">Transcription</keyword>
<dbReference type="PROSITE" id="PS50065">
    <property type="entry name" value="HMG_COA_REDUCTASE_4"/>
    <property type="match status" value="1"/>
</dbReference>
<sequence length="328" mass="35467">MARINELRLIARVAQMYHVENKRQAEIAKHLRLSQATVSRMLKRAQDEGIVRTTIAAPSGTYADLETSLRERFHLPEAIVVECAEDRDGAIMARIGEAAAHFLEVTLQTGEVIGVSSWSETILKMVDNIHPMKTGKAKYVVQTLGGMGSPAVQTHATQLTTRLAKLTGAEPRLLSAQGVAQSREAKLVMLSDPYVRETIDLFSSITLAIMGIGAVEPSRMLASSGNVFSAGELSDVAEAGAVGDMSLRFFDKDGRMVKTPLDDRVIGMDMVQLGEVERVIALAGGKSKTRAIAGALKTGVLSMLITDKFTAARLLDREQEFEEGAEVA</sequence>
<protein>
    <submittedName>
        <fullName evidence="6">DNA-binding transcriptional regulator LsrR (DeoR family)</fullName>
    </submittedName>
</protein>
<dbReference type="SUPFAM" id="SSF100950">
    <property type="entry name" value="NagB/RpiA/CoA transferase-like"/>
    <property type="match status" value="1"/>
</dbReference>
<dbReference type="Gene3D" id="3.40.50.1360">
    <property type="match status" value="1"/>
</dbReference>
<comment type="similarity">
    <text evidence="1">Belongs to the SorC transcriptional regulatory family.</text>
</comment>
<organism evidence="6 7">
    <name type="scientific">Rhodobium gokarnense</name>
    <dbReference type="NCBI Taxonomy" id="364296"/>
    <lineage>
        <taxon>Bacteria</taxon>
        <taxon>Pseudomonadati</taxon>
        <taxon>Pseudomonadota</taxon>
        <taxon>Alphaproteobacteria</taxon>
        <taxon>Hyphomicrobiales</taxon>
        <taxon>Rhodobiaceae</taxon>
        <taxon>Rhodobium</taxon>
    </lineage>
</organism>
<comment type="caution">
    <text evidence="6">The sequence shown here is derived from an EMBL/GenBank/DDBJ whole genome shotgun (WGS) entry which is preliminary data.</text>
</comment>
<dbReference type="InterPro" id="IPR007324">
    <property type="entry name" value="Sugar-bd_dom_put"/>
</dbReference>
<dbReference type="Pfam" id="PF13412">
    <property type="entry name" value="HTH_24"/>
    <property type="match status" value="1"/>
</dbReference>
<reference evidence="7" key="1">
    <citation type="submission" date="2023-07" db="EMBL/GenBank/DDBJ databases">
        <title>Genome sequencing of Purple Non-Sulfur Bacteria from various extreme environments.</title>
        <authorList>
            <person name="Mayer M."/>
        </authorList>
    </citation>
    <scope>NUCLEOTIDE SEQUENCE [LARGE SCALE GENOMIC DNA]</scope>
    <source>
        <strain evidence="7">DSM 17935</strain>
    </source>
</reference>
<dbReference type="PANTHER" id="PTHR34294">
    <property type="entry name" value="TRANSCRIPTIONAL REGULATOR-RELATED"/>
    <property type="match status" value="1"/>
</dbReference>
<keyword evidence="2" id="KW-0805">Transcription regulation</keyword>
<dbReference type="Gene3D" id="1.10.10.60">
    <property type="entry name" value="Homeodomain-like"/>
    <property type="match status" value="1"/>
</dbReference>
<evidence type="ECO:0000256" key="4">
    <source>
        <dbReference type="ARBA" id="ARBA00023163"/>
    </source>
</evidence>
<dbReference type="InterPro" id="IPR002202">
    <property type="entry name" value="HMG_CoA_Rdtase"/>
</dbReference>
<evidence type="ECO:0000256" key="2">
    <source>
        <dbReference type="ARBA" id="ARBA00023015"/>
    </source>
</evidence>
<gene>
    <name evidence="6" type="ORF">M2319_000639</name>
</gene>
<name>A0ABT3H7G7_9HYPH</name>